<evidence type="ECO:0000259" key="1">
    <source>
        <dbReference type="Pfam" id="PF12728"/>
    </source>
</evidence>
<organism evidence="2 3">
    <name type="scientific">Desulfatibacillum aliphaticivorans</name>
    <dbReference type="NCBI Taxonomy" id="218208"/>
    <lineage>
        <taxon>Bacteria</taxon>
        <taxon>Pseudomonadati</taxon>
        <taxon>Thermodesulfobacteriota</taxon>
        <taxon>Desulfobacteria</taxon>
        <taxon>Desulfobacterales</taxon>
        <taxon>Desulfatibacillaceae</taxon>
        <taxon>Desulfatibacillum</taxon>
    </lineage>
</organism>
<dbReference type="HOGENOM" id="CLU_2842544_0_0_7"/>
<protein>
    <recommendedName>
        <fullName evidence="1">Helix-turn-helix domain-containing protein</fullName>
    </recommendedName>
</protein>
<dbReference type="EMBL" id="CP001322">
    <property type="protein sequence ID" value="ACL01987.1"/>
    <property type="molecule type" value="Genomic_DNA"/>
</dbReference>
<dbReference type="InterPro" id="IPR041657">
    <property type="entry name" value="HTH_17"/>
</dbReference>
<proteinExistence type="predicted"/>
<dbReference type="RefSeq" id="WP_012609427.1">
    <property type="nucleotide sequence ID" value="NC_011768.1"/>
</dbReference>
<name>B8F8V5_DESAL</name>
<feature type="domain" description="Helix-turn-helix" evidence="1">
    <location>
        <begin position="9"/>
        <end position="61"/>
    </location>
</feature>
<dbReference type="KEGG" id="dal:Dalk_0278"/>
<evidence type="ECO:0000313" key="2">
    <source>
        <dbReference type="EMBL" id="ACL01987.1"/>
    </source>
</evidence>
<dbReference type="Proteomes" id="UP000000739">
    <property type="component" value="Chromosome"/>
</dbReference>
<sequence>MNQEEKRMFNTKEAAHYLGLSVKTLYANTSRRGGNKSGIPFKRFGSKILYDKKSLDEYLDNLPEG</sequence>
<dbReference type="AlphaFoldDB" id="B8F8V5"/>
<dbReference type="InterPro" id="IPR009061">
    <property type="entry name" value="DNA-bd_dom_put_sf"/>
</dbReference>
<dbReference type="Pfam" id="PF12728">
    <property type="entry name" value="HTH_17"/>
    <property type="match status" value="1"/>
</dbReference>
<accession>B8F8V5</accession>
<reference evidence="2 3" key="1">
    <citation type="journal article" date="2012" name="Environ. Microbiol.">
        <title>The genome sequence of Desulfatibacillum alkenivorans AK-01: a blueprint for anaerobic alkane oxidation.</title>
        <authorList>
            <person name="Callaghan A.V."/>
            <person name="Morris B.E."/>
            <person name="Pereira I.A."/>
            <person name="McInerney M.J."/>
            <person name="Austin R.N."/>
            <person name="Groves J.T."/>
            <person name="Kukor J.J."/>
            <person name="Suflita J.M."/>
            <person name="Young L.Y."/>
            <person name="Zylstra G.J."/>
            <person name="Wawrik B."/>
        </authorList>
    </citation>
    <scope>NUCLEOTIDE SEQUENCE [LARGE SCALE GENOMIC DNA]</scope>
    <source>
        <strain evidence="2 3">AK-01</strain>
    </source>
</reference>
<dbReference type="SUPFAM" id="SSF46955">
    <property type="entry name" value="Putative DNA-binding domain"/>
    <property type="match status" value="1"/>
</dbReference>
<gene>
    <name evidence="2" type="ordered locus">Dalk_0278</name>
</gene>
<evidence type="ECO:0000313" key="3">
    <source>
        <dbReference type="Proteomes" id="UP000000739"/>
    </source>
</evidence>
<keyword evidence="3" id="KW-1185">Reference proteome</keyword>